<keyword evidence="2" id="KW-0472">Membrane</keyword>
<proteinExistence type="predicted"/>
<sequence length="171" mass="19539">MQHPVYREPKNWASSNTGCGRFYILIFVSSVIALDMLMTAVHWQRASCSRFLVVWSLIKYLIGLLSYVWSVLRDSCPNVETRGLFGSYVFEGHEQQDSHMAYEVVESNCRTSLEIEANVDHGKKRKQQIGSDRGIPFQNSNTDDFERGGSCSGDMNTSGWISSIQSKFFFW</sequence>
<accession>X6N2D3</accession>
<dbReference type="Proteomes" id="UP000023152">
    <property type="component" value="Unassembled WGS sequence"/>
</dbReference>
<comment type="caution">
    <text evidence="3">The sequence shown here is derived from an EMBL/GenBank/DDBJ whole genome shotgun (WGS) entry which is preliminary data.</text>
</comment>
<evidence type="ECO:0000313" key="4">
    <source>
        <dbReference type="Proteomes" id="UP000023152"/>
    </source>
</evidence>
<name>X6N2D3_RETFI</name>
<protein>
    <submittedName>
        <fullName evidence="3">Uncharacterized protein</fullName>
    </submittedName>
</protein>
<evidence type="ECO:0000256" key="1">
    <source>
        <dbReference type="SAM" id="MobiDB-lite"/>
    </source>
</evidence>
<keyword evidence="2" id="KW-0812">Transmembrane</keyword>
<keyword evidence="2" id="KW-1133">Transmembrane helix</keyword>
<gene>
    <name evidence="3" type="ORF">RFI_17352</name>
</gene>
<keyword evidence="4" id="KW-1185">Reference proteome</keyword>
<dbReference type="EMBL" id="ASPP01013203">
    <property type="protein sequence ID" value="ETO19874.1"/>
    <property type="molecule type" value="Genomic_DNA"/>
</dbReference>
<reference evidence="3 4" key="1">
    <citation type="journal article" date="2013" name="Curr. Biol.">
        <title>The Genome of the Foraminiferan Reticulomyxa filosa.</title>
        <authorList>
            <person name="Glockner G."/>
            <person name="Hulsmann N."/>
            <person name="Schleicher M."/>
            <person name="Noegel A.A."/>
            <person name="Eichinger L."/>
            <person name="Gallinger C."/>
            <person name="Pawlowski J."/>
            <person name="Sierra R."/>
            <person name="Euteneuer U."/>
            <person name="Pillet L."/>
            <person name="Moustafa A."/>
            <person name="Platzer M."/>
            <person name="Groth M."/>
            <person name="Szafranski K."/>
            <person name="Schliwa M."/>
        </authorList>
    </citation>
    <scope>NUCLEOTIDE SEQUENCE [LARGE SCALE GENOMIC DNA]</scope>
</reference>
<feature type="transmembrane region" description="Helical" evidence="2">
    <location>
        <begin position="52"/>
        <end position="72"/>
    </location>
</feature>
<organism evidence="3 4">
    <name type="scientific">Reticulomyxa filosa</name>
    <dbReference type="NCBI Taxonomy" id="46433"/>
    <lineage>
        <taxon>Eukaryota</taxon>
        <taxon>Sar</taxon>
        <taxon>Rhizaria</taxon>
        <taxon>Retaria</taxon>
        <taxon>Foraminifera</taxon>
        <taxon>Monothalamids</taxon>
        <taxon>Reticulomyxidae</taxon>
        <taxon>Reticulomyxa</taxon>
    </lineage>
</organism>
<feature type="region of interest" description="Disordered" evidence="1">
    <location>
        <begin position="121"/>
        <end position="141"/>
    </location>
</feature>
<evidence type="ECO:0000313" key="3">
    <source>
        <dbReference type="EMBL" id="ETO19874.1"/>
    </source>
</evidence>
<dbReference type="AlphaFoldDB" id="X6N2D3"/>
<evidence type="ECO:0000256" key="2">
    <source>
        <dbReference type="SAM" id="Phobius"/>
    </source>
</evidence>
<feature type="transmembrane region" description="Helical" evidence="2">
    <location>
        <begin position="20"/>
        <end position="40"/>
    </location>
</feature>